<dbReference type="STRING" id="1076937.SAMN04488120_10112"/>
<dbReference type="Pfam" id="PF13511">
    <property type="entry name" value="DUF4124"/>
    <property type="match status" value="1"/>
</dbReference>
<gene>
    <name evidence="3" type="ORF">SAMN04488120_10112</name>
</gene>
<dbReference type="AlphaFoldDB" id="A0A1I2GYF3"/>
<keyword evidence="1" id="KW-0732">Signal</keyword>
<dbReference type="OrthoDB" id="7062774at2"/>
<reference evidence="3 4" key="1">
    <citation type="submission" date="2016-10" db="EMBL/GenBank/DDBJ databases">
        <authorList>
            <person name="de Groot N.N."/>
        </authorList>
    </citation>
    <scope>NUCLEOTIDE SEQUENCE [LARGE SCALE GENOMIC DNA]</scope>
    <source>
        <strain evidence="3 4">DSM 23609</strain>
    </source>
</reference>
<dbReference type="InterPro" id="IPR025392">
    <property type="entry name" value="DUF4124"/>
</dbReference>
<dbReference type="RefSeq" id="WP_091529685.1">
    <property type="nucleotide sequence ID" value="NZ_FOOC01000001.1"/>
</dbReference>
<name>A0A1I2GYF3_9GAMM</name>
<evidence type="ECO:0000313" key="4">
    <source>
        <dbReference type="Proteomes" id="UP000199771"/>
    </source>
</evidence>
<feature type="domain" description="DUF4124" evidence="2">
    <location>
        <begin position="10"/>
        <end position="49"/>
    </location>
</feature>
<sequence length="169" mass="17759">MSRWLLPLLGLLLAAAAGAGEVYRVVEPDGSVRYTDRPPHPHAQPLQLGIASGTTPAGARKRFYSVEALRSAARFAVSIEAPTPGQVLRPGIDRAVAAASVMPGLVSGFGLMYFLDGRALTDRPVDALSLLLPALAPGEYRISAAVYDAQGREVARSAETPFSVAPAPR</sequence>
<proteinExistence type="predicted"/>
<organism evidence="3 4">
    <name type="scientific">Fontimonas thermophila</name>
    <dbReference type="NCBI Taxonomy" id="1076937"/>
    <lineage>
        <taxon>Bacteria</taxon>
        <taxon>Pseudomonadati</taxon>
        <taxon>Pseudomonadota</taxon>
        <taxon>Gammaproteobacteria</taxon>
        <taxon>Nevskiales</taxon>
        <taxon>Nevskiaceae</taxon>
        <taxon>Fontimonas</taxon>
    </lineage>
</organism>
<dbReference type="EMBL" id="FOOC01000001">
    <property type="protein sequence ID" value="SFF22089.1"/>
    <property type="molecule type" value="Genomic_DNA"/>
</dbReference>
<dbReference type="Proteomes" id="UP000199771">
    <property type="component" value="Unassembled WGS sequence"/>
</dbReference>
<keyword evidence="4" id="KW-1185">Reference proteome</keyword>
<accession>A0A1I2GYF3</accession>
<evidence type="ECO:0000259" key="2">
    <source>
        <dbReference type="Pfam" id="PF13511"/>
    </source>
</evidence>
<evidence type="ECO:0000256" key="1">
    <source>
        <dbReference type="SAM" id="SignalP"/>
    </source>
</evidence>
<evidence type="ECO:0000313" key="3">
    <source>
        <dbReference type="EMBL" id="SFF22089.1"/>
    </source>
</evidence>
<feature type="chain" id="PRO_5011560714" description="DUF4124 domain-containing protein" evidence="1">
    <location>
        <begin position="20"/>
        <end position="169"/>
    </location>
</feature>
<protein>
    <recommendedName>
        <fullName evidence="2">DUF4124 domain-containing protein</fullName>
    </recommendedName>
</protein>
<feature type="signal peptide" evidence="1">
    <location>
        <begin position="1"/>
        <end position="19"/>
    </location>
</feature>